<dbReference type="Proteomes" id="UP000027586">
    <property type="component" value="Unassembled WGS sequence"/>
</dbReference>
<proteinExistence type="predicted"/>
<evidence type="ECO:0000313" key="2">
    <source>
        <dbReference type="EMBL" id="CDH50511.1"/>
    </source>
</evidence>
<name>A0A068RNK6_9FUNG</name>
<evidence type="ECO:0000256" key="1">
    <source>
        <dbReference type="SAM" id="Phobius"/>
    </source>
</evidence>
<keyword evidence="3" id="KW-1185">Reference proteome</keyword>
<sequence>MGSSDLVHFQYPLSIRAKDAEGLRMVSQSPGVRVEGSDPIGGDMHDESLPCLTINKRSRYNGVDDPTSLFRPSNFYPSFHSRNQPVDHSESVGIFVALYSWLLRSPLSSMTILCSIHATWPILAADEVPSNQHEFQNHLSLSLIASTHPSITIASPKMLIERTPVIVSFSFSCWSITFLVIFSRSSTTWRMFVT</sequence>
<dbReference type="EMBL" id="CBTN010000007">
    <property type="protein sequence ID" value="CDH50511.1"/>
    <property type="molecule type" value="Genomic_DNA"/>
</dbReference>
<accession>A0A068RNK6</accession>
<comment type="caution">
    <text evidence="2">The sequence shown here is derived from an EMBL/GenBank/DDBJ whole genome shotgun (WGS) entry which is preliminary data.</text>
</comment>
<gene>
    <name evidence="2" type="ORF">LCOR_02225.1</name>
</gene>
<keyword evidence="1" id="KW-0812">Transmembrane</keyword>
<organism evidence="2 3">
    <name type="scientific">Lichtheimia corymbifera JMRC:FSU:9682</name>
    <dbReference type="NCBI Taxonomy" id="1263082"/>
    <lineage>
        <taxon>Eukaryota</taxon>
        <taxon>Fungi</taxon>
        <taxon>Fungi incertae sedis</taxon>
        <taxon>Mucoromycota</taxon>
        <taxon>Mucoromycotina</taxon>
        <taxon>Mucoromycetes</taxon>
        <taxon>Mucorales</taxon>
        <taxon>Lichtheimiaceae</taxon>
        <taxon>Lichtheimia</taxon>
    </lineage>
</organism>
<evidence type="ECO:0000313" key="3">
    <source>
        <dbReference type="Proteomes" id="UP000027586"/>
    </source>
</evidence>
<keyword evidence="1" id="KW-1133">Transmembrane helix</keyword>
<reference evidence="2" key="1">
    <citation type="submission" date="2013-08" db="EMBL/GenBank/DDBJ databases">
        <title>Gene expansion shapes genome architecture in the human pathogen Lichtheimia corymbifera: an evolutionary genomics analysis in the ancient terrestrial Mucorales (Mucoromycotina).</title>
        <authorList>
            <person name="Schwartze V.U."/>
            <person name="Winter S."/>
            <person name="Shelest E."/>
            <person name="Marcet-Houben M."/>
            <person name="Horn F."/>
            <person name="Wehner S."/>
            <person name="Hoffmann K."/>
            <person name="Riege K."/>
            <person name="Sammeth M."/>
            <person name="Nowrousian M."/>
            <person name="Valiante V."/>
            <person name="Linde J."/>
            <person name="Jacobsen I.D."/>
            <person name="Marz M."/>
            <person name="Brakhage A.A."/>
            <person name="Gabaldon T."/>
            <person name="Bocker S."/>
            <person name="Voigt K."/>
        </authorList>
    </citation>
    <scope>NUCLEOTIDE SEQUENCE [LARGE SCALE GENOMIC DNA]</scope>
    <source>
        <strain evidence="2">FSU 9682</strain>
    </source>
</reference>
<dbReference type="VEuPathDB" id="FungiDB:LCOR_02225.1"/>
<protein>
    <submittedName>
        <fullName evidence="2">Uncharacterized protein</fullName>
    </submittedName>
</protein>
<feature type="transmembrane region" description="Helical" evidence="1">
    <location>
        <begin position="165"/>
        <end position="182"/>
    </location>
</feature>
<dbReference type="AlphaFoldDB" id="A0A068RNK6"/>
<keyword evidence="1" id="KW-0472">Membrane</keyword>